<evidence type="ECO:0000259" key="3">
    <source>
        <dbReference type="Pfam" id="PF00561"/>
    </source>
</evidence>
<keyword evidence="1" id="KW-0442">Lipid degradation</keyword>
<evidence type="ECO:0000313" key="4">
    <source>
        <dbReference type="EMBL" id="RZF38618.1"/>
    </source>
</evidence>
<dbReference type="SUPFAM" id="SSF53474">
    <property type="entry name" value="alpha/beta-Hydrolases"/>
    <property type="match status" value="1"/>
</dbReference>
<evidence type="ECO:0000256" key="2">
    <source>
        <dbReference type="ARBA" id="ARBA00023098"/>
    </source>
</evidence>
<sequence length="349" mass="40106">MTGTKEPEFELEETDEIIKRFGYEVEAYEVFTERRNQQNYYSQVYRIKGKNGEVPRVDLPPVLLMHGLMGSSSDFVFAGERLGLGFHLAKNGFDVWLGNFRGNYYGGLKNHKEMDKIFWDFSFDEMGTNDLYAIIRFILDATKASKVSYVGFSMGATAAYVMLSSEPQTNQWISRMVNIAPVAYLDYSEMTFIERLSAYVFEGYNAAPNLLFDSPNYKMTPLQFSKTPKCFKSKFKGWCDSFFNGGEFKKFSYGRLADEEKYSLYGGKPPAYGLDKIKVPTLLIRGSKDRFVNDENIEFLKKVLTGVPSVQILELHDYNHLDFLLANNLDTAVFEPLTRYLKTGNYRQP</sequence>
<dbReference type="EMBL" id="QKKF02022116">
    <property type="protein sequence ID" value="RZF38618.1"/>
    <property type="molecule type" value="Genomic_DNA"/>
</dbReference>
<dbReference type="InterPro" id="IPR029058">
    <property type="entry name" value="AB_hydrolase_fold"/>
</dbReference>
<dbReference type="PANTHER" id="PTHR11005">
    <property type="entry name" value="LYSOSOMAL ACID LIPASE-RELATED"/>
    <property type="match status" value="1"/>
</dbReference>
<dbReference type="GO" id="GO:0016042">
    <property type="term" value="P:lipid catabolic process"/>
    <property type="evidence" value="ECO:0007669"/>
    <property type="project" value="UniProtKB-KW"/>
</dbReference>
<evidence type="ECO:0000313" key="5">
    <source>
        <dbReference type="Proteomes" id="UP000291343"/>
    </source>
</evidence>
<reference evidence="4 5" key="1">
    <citation type="journal article" date="2017" name="Gigascience">
        <title>Genome sequence of the small brown planthopper, Laodelphax striatellus.</title>
        <authorList>
            <person name="Zhu J."/>
            <person name="Jiang F."/>
            <person name="Wang X."/>
            <person name="Yang P."/>
            <person name="Bao Y."/>
            <person name="Zhao W."/>
            <person name="Wang W."/>
            <person name="Lu H."/>
            <person name="Wang Q."/>
            <person name="Cui N."/>
            <person name="Li J."/>
            <person name="Chen X."/>
            <person name="Luo L."/>
            <person name="Yu J."/>
            <person name="Kang L."/>
            <person name="Cui F."/>
        </authorList>
    </citation>
    <scope>NUCLEOTIDE SEQUENCE [LARGE SCALE GENOMIC DNA]</scope>
    <source>
        <strain evidence="4">Lst14</strain>
    </source>
</reference>
<dbReference type="SMR" id="A0A482WYM6"/>
<name>A0A482WYM6_LAOST</name>
<protein>
    <recommendedName>
        <fullName evidence="3">AB hydrolase-1 domain-containing protein</fullName>
    </recommendedName>
</protein>
<keyword evidence="2" id="KW-0443">Lipid metabolism</keyword>
<comment type="caution">
    <text evidence="4">The sequence shown here is derived from an EMBL/GenBank/DDBJ whole genome shotgun (WGS) entry which is preliminary data.</text>
</comment>
<dbReference type="AlphaFoldDB" id="A0A482WYM6"/>
<feature type="domain" description="AB hydrolase-1" evidence="3">
    <location>
        <begin position="60"/>
        <end position="324"/>
    </location>
</feature>
<dbReference type="Proteomes" id="UP000291343">
    <property type="component" value="Unassembled WGS sequence"/>
</dbReference>
<keyword evidence="5" id="KW-1185">Reference proteome</keyword>
<dbReference type="Gene3D" id="3.40.50.1820">
    <property type="entry name" value="alpha/beta hydrolase"/>
    <property type="match status" value="1"/>
</dbReference>
<dbReference type="Pfam" id="PF00561">
    <property type="entry name" value="Abhydrolase_1"/>
    <property type="match status" value="1"/>
</dbReference>
<dbReference type="OrthoDB" id="9974421at2759"/>
<gene>
    <name evidence="4" type="ORF">LSTR_LSTR010717</name>
</gene>
<organism evidence="4 5">
    <name type="scientific">Laodelphax striatellus</name>
    <name type="common">Small brown planthopper</name>
    <name type="synonym">Delphax striatella</name>
    <dbReference type="NCBI Taxonomy" id="195883"/>
    <lineage>
        <taxon>Eukaryota</taxon>
        <taxon>Metazoa</taxon>
        <taxon>Ecdysozoa</taxon>
        <taxon>Arthropoda</taxon>
        <taxon>Hexapoda</taxon>
        <taxon>Insecta</taxon>
        <taxon>Pterygota</taxon>
        <taxon>Neoptera</taxon>
        <taxon>Paraneoptera</taxon>
        <taxon>Hemiptera</taxon>
        <taxon>Auchenorrhyncha</taxon>
        <taxon>Fulgoroidea</taxon>
        <taxon>Delphacidae</taxon>
        <taxon>Criomorphinae</taxon>
        <taxon>Laodelphax</taxon>
    </lineage>
</organism>
<accession>A0A482WYM6</accession>
<evidence type="ECO:0000256" key="1">
    <source>
        <dbReference type="ARBA" id="ARBA00022963"/>
    </source>
</evidence>
<dbReference type="STRING" id="195883.A0A482WYM6"/>
<dbReference type="InParanoid" id="A0A482WYM6"/>
<dbReference type="InterPro" id="IPR000073">
    <property type="entry name" value="AB_hydrolase_1"/>
</dbReference>
<proteinExistence type="predicted"/>